<dbReference type="InterPro" id="IPR036279">
    <property type="entry name" value="5-3_exonuclease_C_sf"/>
</dbReference>
<dbReference type="SUPFAM" id="SSF47807">
    <property type="entry name" value="5' to 3' exonuclease, C-terminal subdomain"/>
    <property type="match status" value="1"/>
</dbReference>
<dbReference type="InterPro" id="IPR020045">
    <property type="entry name" value="DNA_polI_H3TH"/>
</dbReference>
<dbReference type="InterPro" id="IPR043502">
    <property type="entry name" value="DNA/RNA_pol_sf"/>
</dbReference>
<keyword evidence="6 17" id="KW-0548">Nucleotidyltransferase</keyword>
<comment type="caution">
    <text evidence="20">The sequence shown here is derived from an EMBL/GenBank/DDBJ whole genome shotgun (WGS) entry which is preliminary data.</text>
</comment>
<dbReference type="CDD" id="cd06140">
    <property type="entry name" value="DNA_polA_I_Bacillus_like_exo"/>
    <property type="match status" value="1"/>
</dbReference>
<protein>
    <recommendedName>
        <fullName evidence="4 16">DNA polymerase I</fullName>
        <ecNumber evidence="3 16">2.7.7.7</ecNumber>
    </recommendedName>
</protein>
<dbReference type="SUPFAM" id="SSF53098">
    <property type="entry name" value="Ribonuclease H-like"/>
    <property type="match status" value="1"/>
</dbReference>
<feature type="domain" description="DNA-directed DNA polymerase family A palm" evidence="19">
    <location>
        <begin position="640"/>
        <end position="848"/>
    </location>
</feature>
<dbReference type="FunFam" id="3.40.50.1010:FF:000001">
    <property type="entry name" value="DNA polymerase I"/>
    <property type="match status" value="1"/>
</dbReference>
<name>A0A0R2JPN9_9LACO</name>
<accession>A0A0R2JPN9</accession>
<dbReference type="Pfam" id="PF00476">
    <property type="entry name" value="DNA_pol_A"/>
    <property type="match status" value="1"/>
</dbReference>
<dbReference type="NCBIfam" id="NF004397">
    <property type="entry name" value="PRK05755.1"/>
    <property type="match status" value="1"/>
</dbReference>
<evidence type="ECO:0000256" key="12">
    <source>
        <dbReference type="ARBA" id="ARBA00022932"/>
    </source>
</evidence>
<dbReference type="InterPro" id="IPR001098">
    <property type="entry name" value="DNA-dir_DNA_pol_A_palm_dom"/>
</dbReference>
<comment type="similarity">
    <text evidence="1 17">Belongs to the DNA polymerase type-A family.</text>
</comment>
<dbReference type="EMBL" id="JQBT01000032">
    <property type="protein sequence ID" value="KRN79103.1"/>
    <property type="molecule type" value="Genomic_DNA"/>
</dbReference>
<evidence type="ECO:0000256" key="10">
    <source>
        <dbReference type="ARBA" id="ARBA00022801"/>
    </source>
</evidence>
<evidence type="ECO:0000259" key="18">
    <source>
        <dbReference type="SMART" id="SM00475"/>
    </source>
</evidence>
<dbReference type="Pfam" id="PF22619">
    <property type="entry name" value="DNA_polI_exo1"/>
    <property type="match status" value="1"/>
</dbReference>
<keyword evidence="10 17" id="KW-0378">Hydrolase</keyword>
<evidence type="ECO:0000256" key="1">
    <source>
        <dbReference type="ARBA" id="ARBA00007705"/>
    </source>
</evidence>
<dbReference type="SUPFAM" id="SSF56672">
    <property type="entry name" value="DNA/RNA polymerases"/>
    <property type="match status" value="1"/>
</dbReference>
<dbReference type="InterPro" id="IPR008918">
    <property type="entry name" value="HhH2"/>
</dbReference>
<evidence type="ECO:0000256" key="7">
    <source>
        <dbReference type="ARBA" id="ARBA00022705"/>
    </source>
</evidence>
<dbReference type="FunFam" id="1.10.150.20:FF:000003">
    <property type="entry name" value="DNA polymerase I"/>
    <property type="match status" value="1"/>
</dbReference>
<dbReference type="CDD" id="cd08637">
    <property type="entry name" value="DNA_pol_A_pol_I_C"/>
    <property type="match status" value="1"/>
</dbReference>
<dbReference type="PANTHER" id="PTHR10133">
    <property type="entry name" value="DNA POLYMERASE I"/>
    <property type="match status" value="1"/>
</dbReference>
<dbReference type="GeneID" id="61250389"/>
<dbReference type="GO" id="GO:0006302">
    <property type="term" value="P:double-strand break repair"/>
    <property type="evidence" value="ECO:0007669"/>
    <property type="project" value="TreeGrafter"/>
</dbReference>
<evidence type="ECO:0000313" key="21">
    <source>
        <dbReference type="Proteomes" id="UP000051565"/>
    </source>
</evidence>
<dbReference type="Gene3D" id="3.40.50.1010">
    <property type="entry name" value="5'-nuclease"/>
    <property type="match status" value="1"/>
</dbReference>
<dbReference type="InterPro" id="IPR018320">
    <property type="entry name" value="DNA_polymerase_1"/>
</dbReference>
<keyword evidence="21" id="KW-1185">Reference proteome</keyword>
<evidence type="ECO:0000256" key="9">
    <source>
        <dbReference type="ARBA" id="ARBA00022763"/>
    </source>
</evidence>
<keyword evidence="8" id="KW-0540">Nuclease</keyword>
<keyword evidence="12 17" id="KW-0239">DNA-directed DNA polymerase</keyword>
<evidence type="ECO:0000256" key="5">
    <source>
        <dbReference type="ARBA" id="ARBA00022679"/>
    </source>
</evidence>
<comment type="function">
    <text evidence="17">In addition to polymerase activity, this DNA polymerase exhibits 5'-3' exonuclease activity.</text>
</comment>
<dbReference type="GO" id="GO:0003887">
    <property type="term" value="F:DNA-directed DNA polymerase activity"/>
    <property type="evidence" value="ECO:0007669"/>
    <property type="project" value="UniProtKB-UniRule"/>
</dbReference>
<dbReference type="InterPro" id="IPR020046">
    <property type="entry name" value="5-3_exonucl_a-hlix_arch_N"/>
</dbReference>
<evidence type="ECO:0000256" key="11">
    <source>
        <dbReference type="ARBA" id="ARBA00022839"/>
    </source>
</evidence>
<dbReference type="InterPro" id="IPR054690">
    <property type="entry name" value="DNA_polI_exonuclease"/>
</dbReference>
<dbReference type="EC" id="2.7.7.7" evidence="3 16"/>
<dbReference type="FunFam" id="1.20.1060.10:FF:000001">
    <property type="entry name" value="DNA polymerase I"/>
    <property type="match status" value="1"/>
</dbReference>
<evidence type="ECO:0000313" key="20">
    <source>
        <dbReference type="EMBL" id="KRN79103.1"/>
    </source>
</evidence>
<dbReference type="Pfam" id="PF02739">
    <property type="entry name" value="5_3_exonuc_N"/>
    <property type="match status" value="1"/>
</dbReference>
<keyword evidence="11 17" id="KW-0269">Exonuclease</keyword>
<evidence type="ECO:0000256" key="16">
    <source>
        <dbReference type="NCBIfam" id="TIGR00593"/>
    </source>
</evidence>
<dbReference type="InterPro" id="IPR012337">
    <property type="entry name" value="RNaseH-like_sf"/>
</dbReference>
<dbReference type="InterPro" id="IPR036397">
    <property type="entry name" value="RNaseH_sf"/>
</dbReference>
<dbReference type="PATRIC" id="fig|1122148.6.peg.528"/>
<evidence type="ECO:0000256" key="8">
    <source>
        <dbReference type="ARBA" id="ARBA00022722"/>
    </source>
</evidence>
<evidence type="ECO:0000256" key="4">
    <source>
        <dbReference type="ARBA" id="ARBA00020311"/>
    </source>
</evidence>
<dbReference type="InterPro" id="IPR019760">
    <property type="entry name" value="DNA-dir_DNA_pol_A_CS"/>
</dbReference>
<evidence type="ECO:0000256" key="2">
    <source>
        <dbReference type="ARBA" id="ARBA00011541"/>
    </source>
</evidence>
<dbReference type="InterPro" id="IPR002421">
    <property type="entry name" value="5-3_exonuclease"/>
</dbReference>
<proteinExistence type="inferred from homology"/>
<dbReference type="Pfam" id="PF01367">
    <property type="entry name" value="5_3_exonuc"/>
    <property type="match status" value="1"/>
</dbReference>
<gene>
    <name evidence="17" type="primary">polA</name>
    <name evidence="20" type="ORF">IV52_GL000508</name>
</gene>
<dbReference type="Gene3D" id="1.20.1060.10">
    <property type="entry name" value="Taq DNA Polymerase, Chain T, domain 4"/>
    <property type="match status" value="1"/>
</dbReference>
<dbReference type="Proteomes" id="UP000051565">
    <property type="component" value="Unassembled WGS sequence"/>
</dbReference>
<reference evidence="20 21" key="1">
    <citation type="journal article" date="2015" name="Genome Announc.">
        <title>Expanding the biotechnology potential of lactobacilli through comparative genomics of 213 strains and associated genera.</title>
        <authorList>
            <person name="Sun Z."/>
            <person name="Harris H.M."/>
            <person name="McCann A."/>
            <person name="Guo C."/>
            <person name="Argimon S."/>
            <person name="Zhang W."/>
            <person name="Yang X."/>
            <person name="Jeffery I.B."/>
            <person name="Cooney J.C."/>
            <person name="Kagawa T.F."/>
            <person name="Liu W."/>
            <person name="Song Y."/>
            <person name="Salvetti E."/>
            <person name="Wrobel A."/>
            <person name="Rasinkangas P."/>
            <person name="Parkhill J."/>
            <person name="Rea M.C."/>
            <person name="O'Sullivan O."/>
            <person name="Ritari J."/>
            <person name="Douillard F.P."/>
            <person name="Paul Ross R."/>
            <person name="Yang R."/>
            <person name="Briner A.E."/>
            <person name="Felis G.E."/>
            <person name="de Vos W.M."/>
            <person name="Barrangou R."/>
            <person name="Klaenhammer T.R."/>
            <person name="Caufield P.W."/>
            <person name="Cui Y."/>
            <person name="Zhang H."/>
            <person name="O'Toole P.W."/>
        </authorList>
    </citation>
    <scope>NUCLEOTIDE SEQUENCE [LARGE SCALE GENOMIC DNA]</scope>
    <source>
        <strain evidence="20 21">DSM 20690</strain>
    </source>
</reference>
<evidence type="ECO:0000256" key="14">
    <source>
        <dbReference type="ARBA" id="ARBA00023204"/>
    </source>
</evidence>
<evidence type="ECO:0000256" key="13">
    <source>
        <dbReference type="ARBA" id="ARBA00023125"/>
    </source>
</evidence>
<dbReference type="RefSeq" id="WP_056997636.1">
    <property type="nucleotide sequence ID" value="NZ_FUXS01000001.1"/>
</dbReference>
<dbReference type="PROSITE" id="PS00447">
    <property type="entry name" value="DNA_POLYMERASE_A"/>
    <property type="match status" value="1"/>
</dbReference>
<dbReference type="FunFam" id="1.10.150.20:FF:000002">
    <property type="entry name" value="DNA polymerase I"/>
    <property type="match status" value="1"/>
</dbReference>
<dbReference type="SMART" id="SM00279">
    <property type="entry name" value="HhH2"/>
    <property type="match status" value="1"/>
</dbReference>
<dbReference type="GO" id="GO:0008409">
    <property type="term" value="F:5'-3' exonuclease activity"/>
    <property type="evidence" value="ECO:0007669"/>
    <property type="project" value="UniProtKB-UniRule"/>
</dbReference>
<keyword evidence="9 17" id="KW-0227">DNA damage</keyword>
<dbReference type="SMART" id="SM00475">
    <property type="entry name" value="53EXOc"/>
    <property type="match status" value="1"/>
</dbReference>
<keyword evidence="5 17" id="KW-0808">Transferase</keyword>
<comment type="subunit">
    <text evidence="2 17">Single-chain monomer with multiple functions.</text>
</comment>
<organism evidence="20 21">
    <name type="scientific">Fructilactobacillus lindneri DSM 20690 = JCM 11027</name>
    <dbReference type="NCBI Taxonomy" id="1122148"/>
    <lineage>
        <taxon>Bacteria</taxon>
        <taxon>Bacillati</taxon>
        <taxon>Bacillota</taxon>
        <taxon>Bacilli</taxon>
        <taxon>Lactobacillales</taxon>
        <taxon>Lactobacillaceae</taxon>
        <taxon>Fructilactobacillus</taxon>
    </lineage>
</organism>
<evidence type="ECO:0000259" key="19">
    <source>
        <dbReference type="SMART" id="SM00482"/>
    </source>
</evidence>
<evidence type="ECO:0000256" key="15">
    <source>
        <dbReference type="ARBA" id="ARBA00049244"/>
    </source>
</evidence>
<keyword evidence="13 17" id="KW-0238">DNA-binding</keyword>
<evidence type="ECO:0000256" key="3">
    <source>
        <dbReference type="ARBA" id="ARBA00012417"/>
    </source>
</evidence>
<feature type="domain" description="5'-3' exonuclease" evidence="18">
    <location>
        <begin position="4"/>
        <end position="267"/>
    </location>
</feature>
<dbReference type="Gene3D" id="1.10.150.20">
    <property type="entry name" value="5' to 3' exonuclease, C-terminal subdomain"/>
    <property type="match status" value="2"/>
</dbReference>
<comment type="catalytic activity">
    <reaction evidence="15 17">
        <text>DNA(n) + a 2'-deoxyribonucleoside 5'-triphosphate = DNA(n+1) + diphosphate</text>
        <dbReference type="Rhea" id="RHEA:22508"/>
        <dbReference type="Rhea" id="RHEA-COMP:17339"/>
        <dbReference type="Rhea" id="RHEA-COMP:17340"/>
        <dbReference type="ChEBI" id="CHEBI:33019"/>
        <dbReference type="ChEBI" id="CHEBI:61560"/>
        <dbReference type="ChEBI" id="CHEBI:173112"/>
        <dbReference type="EC" id="2.7.7.7"/>
    </reaction>
</comment>
<dbReference type="CDD" id="cd09898">
    <property type="entry name" value="H3TH_53EXO"/>
    <property type="match status" value="1"/>
</dbReference>
<dbReference type="STRING" id="53444.AYR59_05990"/>
<evidence type="ECO:0000256" key="17">
    <source>
        <dbReference type="RuleBase" id="RU004460"/>
    </source>
</evidence>
<dbReference type="PANTHER" id="PTHR10133:SF27">
    <property type="entry name" value="DNA POLYMERASE NU"/>
    <property type="match status" value="1"/>
</dbReference>
<dbReference type="GO" id="GO:0006261">
    <property type="term" value="P:DNA-templated DNA replication"/>
    <property type="evidence" value="ECO:0007669"/>
    <property type="project" value="UniProtKB-UniRule"/>
</dbReference>
<dbReference type="AlphaFoldDB" id="A0A0R2JPN9"/>
<dbReference type="InterPro" id="IPR002298">
    <property type="entry name" value="DNA_polymerase_A"/>
</dbReference>
<dbReference type="OrthoDB" id="9806424at2"/>
<dbReference type="PRINTS" id="PR00868">
    <property type="entry name" value="DNAPOLI"/>
</dbReference>
<sequence length="896" mass="101917">MSDKKLLLIDGNSLTYKAFFALYTSLDRFTNQDGLHTNAIYGFNRMLDDILAQVKPTAVLAAFDAGKTTFRTKMFDDYKAGRAKMPEELKEQFPYVMDLLHARGIKTYELKNYEADDIIGTMAKKAESEGYQVEIITGDRDLTQLCSEKTTVSVSKKGVSDIEAYTPKYVEKSMGIKPSQIIDIKGLQGDNSDNYPGVEKVGPKTAIKLIKQFGTIENLYQHLDEVSGKKLKEHLKNDQDQAFLSKKLATIDRNTPLEIKLSELSYQGANQDELIDFYKKMGFKSFLKDFGSDEQSSERKLPNVNYTILTEANSDDLKQLGDNLTFNLEMLSMNYHNAQQVGFVIGNGEKWFVSKDLNLLQNENVKNVLENESIKKNVFDNKSQIVGLHRNNVILKGVDFDMLLVSYLLNTLDNADDIGEVANRHGYDGVLPDQDIYGKGKSIKIPDDKILYEHMTRKALAISKLKDEMLVDLEKHQQTDLYRQLELPLSQVLSEMEIDGITVDVDKLEELKSKFTERVSELKQTIYQEAGEEFNIGSPKQLGNILFEKMGLPVLKKTKTGYSTSVDILEKLAPDYPIIDNILIYRQLTKLISTYIDGIKGDIGKDKKVHTRYLQTLTQTGRLSSVDPNLQNIPVRTEEGRKIREAFVPSHKGWKLFSSDYSQIELRVLAAISGDKNMKEAFDSGEDIHAVTARRIFELDPDEKVTPELRRQAKAVNFGIVYGISSYGLAHNTGISPKDAQKFIDKYFKEYPEVKKYTEDIVEFAKKNGYVETISKRRRYIPEINSKRFQQRQFAERIAMNSPIQGSAADIIKAAMIKMQQVLKEKGMKARMLLQIHDELIFEAPEAEIPELEKLVPKVMDSIMKTSPLLKASDVNFNVPLKVESHYGDNWYDIKK</sequence>
<dbReference type="InterPro" id="IPR029060">
    <property type="entry name" value="PIN-like_dom_sf"/>
</dbReference>
<dbReference type="SMART" id="SM00482">
    <property type="entry name" value="POLAc"/>
    <property type="match status" value="1"/>
</dbReference>
<keyword evidence="14 17" id="KW-0234">DNA repair</keyword>
<dbReference type="GO" id="GO:0003677">
    <property type="term" value="F:DNA binding"/>
    <property type="evidence" value="ECO:0007669"/>
    <property type="project" value="UniProtKB-UniRule"/>
</dbReference>
<keyword evidence="7 17" id="KW-0235">DNA replication</keyword>
<dbReference type="CDD" id="cd09859">
    <property type="entry name" value="PIN_53EXO"/>
    <property type="match status" value="1"/>
</dbReference>
<dbReference type="Gene3D" id="3.30.420.10">
    <property type="entry name" value="Ribonuclease H-like superfamily/Ribonuclease H"/>
    <property type="match status" value="1"/>
</dbReference>
<dbReference type="NCBIfam" id="TIGR00593">
    <property type="entry name" value="pola"/>
    <property type="match status" value="1"/>
</dbReference>
<dbReference type="SUPFAM" id="SSF88723">
    <property type="entry name" value="PIN domain-like"/>
    <property type="match status" value="1"/>
</dbReference>
<dbReference type="Gene3D" id="3.30.70.370">
    <property type="match status" value="1"/>
</dbReference>
<evidence type="ECO:0000256" key="6">
    <source>
        <dbReference type="ARBA" id="ARBA00022695"/>
    </source>
</evidence>